<dbReference type="RefSeq" id="WP_103910615.1">
    <property type="nucleotide sequence ID" value="NZ_FNUZ01000003.1"/>
</dbReference>
<evidence type="ECO:0000313" key="4">
    <source>
        <dbReference type="Proteomes" id="UP000236752"/>
    </source>
</evidence>
<keyword evidence="4" id="KW-1185">Reference proteome</keyword>
<dbReference type="InterPro" id="IPR004629">
    <property type="entry name" value="WecG_TagA_CpsF"/>
</dbReference>
<gene>
    <name evidence="3" type="ORF">SAMN04488045_2294</name>
</gene>
<dbReference type="PANTHER" id="PTHR34136">
    <property type="match status" value="1"/>
</dbReference>
<sequence length="253" mass="27166">MDFKVGTYQVRVNTPTVKDLHDQVRARLSSGQGFAMATLNLDHLVKLRTSKPFQAAYAAQDIVVADGNPIVWLSKIAGKPVELIPGSDAIIPLCRIAAQVGAPVGLVGSTDDTLKAAAEYLERQVEGLKVVSTIAPPFGFDPKGADAEAILKELQSAGVRLCFIALGAPKQEEFAAKGRDVTPEIGFASIGAGLDFFSGAQERAPAWVRKIAMEWLWRTLGQPARMVPRYAKCFGILPGHALRAAMQRMGLGR</sequence>
<protein>
    <submittedName>
        <fullName evidence="3">Polymer biosynthesis protein, WecB/TagA/CpsF family</fullName>
    </submittedName>
</protein>
<dbReference type="Pfam" id="PF03808">
    <property type="entry name" value="Glyco_tran_WecG"/>
    <property type="match status" value="1"/>
</dbReference>
<dbReference type="CDD" id="cd06533">
    <property type="entry name" value="Glyco_transf_WecG_TagA"/>
    <property type="match status" value="1"/>
</dbReference>
<reference evidence="3 4" key="1">
    <citation type="submission" date="2016-10" db="EMBL/GenBank/DDBJ databases">
        <authorList>
            <person name="de Groot N.N."/>
        </authorList>
    </citation>
    <scope>NUCLEOTIDE SEQUENCE [LARGE SCALE GENOMIC DNA]</scope>
    <source>
        <strain evidence="3 4">DSM 26915</strain>
    </source>
</reference>
<accession>A0A1H5YYA2</accession>
<dbReference type="GO" id="GO:0016758">
    <property type="term" value="F:hexosyltransferase activity"/>
    <property type="evidence" value="ECO:0007669"/>
    <property type="project" value="TreeGrafter"/>
</dbReference>
<evidence type="ECO:0000256" key="1">
    <source>
        <dbReference type="ARBA" id="ARBA00022676"/>
    </source>
</evidence>
<dbReference type="NCBIfam" id="TIGR00696">
    <property type="entry name" value="wecG_tagA_cpsF"/>
    <property type="match status" value="1"/>
</dbReference>
<keyword evidence="2" id="KW-0808">Transferase</keyword>
<dbReference type="OrthoDB" id="9771846at2"/>
<proteinExistence type="predicted"/>
<organism evidence="3 4">
    <name type="scientific">Thalassococcus halodurans</name>
    <dbReference type="NCBI Taxonomy" id="373675"/>
    <lineage>
        <taxon>Bacteria</taxon>
        <taxon>Pseudomonadati</taxon>
        <taxon>Pseudomonadota</taxon>
        <taxon>Alphaproteobacteria</taxon>
        <taxon>Rhodobacterales</taxon>
        <taxon>Roseobacteraceae</taxon>
        <taxon>Thalassococcus</taxon>
    </lineage>
</organism>
<name>A0A1H5YYA2_9RHOB</name>
<keyword evidence="1" id="KW-0328">Glycosyltransferase</keyword>
<dbReference type="Proteomes" id="UP000236752">
    <property type="component" value="Unassembled WGS sequence"/>
</dbReference>
<dbReference type="EMBL" id="FNUZ01000003">
    <property type="protein sequence ID" value="SEG28415.1"/>
    <property type="molecule type" value="Genomic_DNA"/>
</dbReference>
<evidence type="ECO:0000256" key="2">
    <source>
        <dbReference type="ARBA" id="ARBA00022679"/>
    </source>
</evidence>
<dbReference type="AlphaFoldDB" id="A0A1H5YYA2"/>
<dbReference type="PANTHER" id="PTHR34136:SF1">
    <property type="entry name" value="UDP-N-ACETYL-D-MANNOSAMINURONIC ACID TRANSFERASE"/>
    <property type="match status" value="1"/>
</dbReference>
<evidence type="ECO:0000313" key="3">
    <source>
        <dbReference type="EMBL" id="SEG28415.1"/>
    </source>
</evidence>